<dbReference type="AlphaFoldDB" id="A0A0F2TI06"/>
<dbReference type="PANTHER" id="PTHR37816:SF1">
    <property type="entry name" value="TOXIN"/>
    <property type="match status" value="1"/>
</dbReference>
<dbReference type="SUPFAM" id="SSF52540">
    <property type="entry name" value="P-loop containing nucleoside triphosphate hydrolases"/>
    <property type="match status" value="1"/>
</dbReference>
<dbReference type="Gene3D" id="3.40.50.300">
    <property type="entry name" value="P-loop containing nucleotide triphosphate hydrolases"/>
    <property type="match status" value="1"/>
</dbReference>
<keyword evidence="2" id="KW-1185">Reference proteome</keyword>
<comment type="caution">
    <text evidence="1">The sequence shown here is derived from an EMBL/GenBank/DDBJ whole genome shotgun (WGS) entry which is preliminary data.</text>
</comment>
<dbReference type="GO" id="GO:0016301">
    <property type="term" value="F:kinase activity"/>
    <property type="evidence" value="ECO:0007669"/>
    <property type="project" value="UniProtKB-KW"/>
</dbReference>
<evidence type="ECO:0000313" key="1">
    <source>
        <dbReference type="EMBL" id="KJS61910.1"/>
    </source>
</evidence>
<proteinExistence type="predicted"/>
<dbReference type="EMBL" id="JZKH01000019">
    <property type="protein sequence ID" value="KJS61910.1"/>
    <property type="molecule type" value="Genomic_DNA"/>
</dbReference>
<protein>
    <submittedName>
        <fullName evidence="1">Adenylate kinase</fullName>
    </submittedName>
</protein>
<organism evidence="1 2">
    <name type="scientific">Streptomyces rubellomurinus (strain ATCC 31215)</name>
    <dbReference type="NCBI Taxonomy" id="359131"/>
    <lineage>
        <taxon>Bacteria</taxon>
        <taxon>Bacillati</taxon>
        <taxon>Actinomycetota</taxon>
        <taxon>Actinomycetes</taxon>
        <taxon>Kitasatosporales</taxon>
        <taxon>Streptomycetaceae</taxon>
        <taxon>Streptomyces</taxon>
    </lineage>
</organism>
<sequence length="183" mass="20683">MMARMKRVIITGSSGAGKTTAAAALAARLGLPRAELDALHHGPGWVKRPEFEADVDRFTAGPVWVCEEQYHGVLGDLLWERADTLVWLDLPRTTVMRRVVVRSLLRVLTRRELWNGNRETWRDLADPQHPVRWAWANHARKRRSTVERLARHPHLTVVRLTSAGQARGWLRGASAPTGVVGRR</sequence>
<dbReference type="PANTHER" id="PTHR37816">
    <property type="entry name" value="YALI0E33011P"/>
    <property type="match status" value="1"/>
</dbReference>
<keyword evidence="1" id="KW-0418">Kinase</keyword>
<gene>
    <name evidence="1" type="ORF">VM95_12155</name>
</gene>
<reference evidence="1 2" key="1">
    <citation type="submission" date="2015-02" db="EMBL/GenBank/DDBJ databases">
        <authorList>
            <person name="Ju K.-S."/>
            <person name="Doroghazi J.R."/>
            <person name="Metcalf W."/>
        </authorList>
    </citation>
    <scope>NUCLEOTIDE SEQUENCE [LARGE SCALE GENOMIC DNA]</scope>
    <source>
        <strain evidence="1 2">ATCC 31215</strain>
    </source>
</reference>
<dbReference type="InterPro" id="IPR027417">
    <property type="entry name" value="P-loop_NTPase"/>
</dbReference>
<evidence type="ECO:0000313" key="2">
    <source>
        <dbReference type="Proteomes" id="UP000033699"/>
    </source>
</evidence>
<accession>A0A0F2TI06</accession>
<dbReference type="InterPro" id="IPR052922">
    <property type="entry name" value="Cytidylate_Kinase-2"/>
</dbReference>
<keyword evidence="1" id="KW-0808">Transferase</keyword>
<dbReference type="Proteomes" id="UP000033699">
    <property type="component" value="Unassembled WGS sequence"/>
</dbReference>
<dbReference type="PATRIC" id="fig|359131.3.peg.2365"/>
<name>A0A0F2TI06_STRR3</name>